<comment type="caution">
    <text evidence="1">The sequence shown here is derived from an EMBL/GenBank/DDBJ whole genome shotgun (WGS) entry which is preliminary data.</text>
</comment>
<name>A0A8X6TGW2_NEPPI</name>
<protein>
    <submittedName>
        <fullName evidence="1">Uncharacterized protein</fullName>
    </submittedName>
</protein>
<accession>A0A8X6TGW2</accession>
<dbReference type="Proteomes" id="UP000887013">
    <property type="component" value="Unassembled WGS sequence"/>
</dbReference>
<gene>
    <name evidence="1" type="ORF">NPIL_256821</name>
</gene>
<reference evidence="1" key="1">
    <citation type="submission" date="2020-08" db="EMBL/GenBank/DDBJ databases">
        <title>Multicomponent nature underlies the extraordinary mechanical properties of spider dragline silk.</title>
        <authorList>
            <person name="Kono N."/>
            <person name="Nakamura H."/>
            <person name="Mori M."/>
            <person name="Yoshida Y."/>
            <person name="Ohtoshi R."/>
            <person name="Malay A.D."/>
            <person name="Moran D.A.P."/>
            <person name="Tomita M."/>
            <person name="Numata K."/>
            <person name="Arakawa K."/>
        </authorList>
    </citation>
    <scope>NUCLEOTIDE SEQUENCE</scope>
</reference>
<evidence type="ECO:0000313" key="2">
    <source>
        <dbReference type="Proteomes" id="UP000887013"/>
    </source>
</evidence>
<dbReference type="AlphaFoldDB" id="A0A8X6TGW2"/>
<dbReference type="EMBL" id="BMAW01057861">
    <property type="protein sequence ID" value="GFT13379.1"/>
    <property type="molecule type" value="Genomic_DNA"/>
</dbReference>
<keyword evidence="2" id="KW-1185">Reference proteome</keyword>
<sequence length="80" mass="9320">MIRIQFSDAELYAAQNSEVLKLKPFHTANDLKLLRYTYKSDTSLYWQGNMRSTLPYSKYGELPAVDTTFVFNQITLLYAD</sequence>
<organism evidence="1 2">
    <name type="scientific">Nephila pilipes</name>
    <name type="common">Giant wood spider</name>
    <name type="synonym">Nephila maculata</name>
    <dbReference type="NCBI Taxonomy" id="299642"/>
    <lineage>
        <taxon>Eukaryota</taxon>
        <taxon>Metazoa</taxon>
        <taxon>Ecdysozoa</taxon>
        <taxon>Arthropoda</taxon>
        <taxon>Chelicerata</taxon>
        <taxon>Arachnida</taxon>
        <taxon>Araneae</taxon>
        <taxon>Araneomorphae</taxon>
        <taxon>Entelegynae</taxon>
        <taxon>Araneoidea</taxon>
        <taxon>Nephilidae</taxon>
        <taxon>Nephila</taxon>
    </lineage>
</organism>
<proteinExistence type="predicted"/>
<evidence type="ECO:0000313" key="1">
    <source>
        <dbReference type="EMBL" id="GFT13379.1"/>
    </source>
</evidence>